<gene>
    <name evidence="1" type="primary">BnaC08g14200D</name>
    <name evidence="1" type="ORF">GSBRNA2T00012818001</name>
</gene>
<dbReference type="Gramene" id="CDY20638">
    <property type="protein sequence ID" value="CDY20638"/>
    <property type="gene ID" value="GSBRNA2T00012818001"/>
</dbReference>
<evidence type="ECO:0000313" key="2">
    <source>
        <dbReference type="Proteomes" id="UP000028999"/>
    </source>
</evidence>
<dbReference type="Proteomes" id="UP000028999">
    <property type="component" value="Unassembled WGS sequence"/>
</dbReference>
<protein>
    <submittedName>
        <fullName evidence="1">BnaC08g14200D protein</fullName>
    </submittedName>
</protein>
<dbReference type="EMBL" id="LK032110">
    <property type="protein sequence ID" value="CDY20638.1"/>
    <property type="molecule type" value="Genomic_DNA"/>
</dbReference>
<keyword evidence="2" id="KW-1185">Reference proteome</keyword>
<name>A0A078G7Q0_BRANA</name>
<dbReference type="PaxDb" id="3708-A0A078G7Q0"/>
<dbReference type="AlphaFoldDB" id="A0A078G7Q0"/>
<reference evidence="1 2" key="1">
    <citation type="journal article" date="2014" name="Science">
        <title>Plant genetics. Early allopolyploid evolution in the post-Neolithic Brassica napus oilseed genome.</title>
        <authorList>
            <person name="Chalhoub B."/>
            <person name="Denoeud F."/>
            <person name="Liu S."/>
            <person name="Parkin I.A."/>
            <person name="Tang H."/>
            <person name="Wang X."/>
            <person name="Chiquet J."/>
            <person name="Belcram H."/>
            <person name="Tong C."/>
            <person name="Samans B."/>
            <person name="Correa M."/>
            <person name="Da Silva C."/>
            <person name="Just J."/>
            <person name="Falentin C."/>
            <person name="Koh C.S."/>
            <person name="Le Clainche I."/>
            <person name="Bernard M."/>
            <person name="Bento P."/>
            <person name="Noel B."/>
            <person name="Labadie K."/>
            <person name="Alberti A."/>
            <person name="Charles M."/>
            <person name="Arnaud D."/>
            <person name="Guo H."/>
            <person name="Daviaud C."/>
            <person name="Alamery S."/>
            <person name="Jabbari K."/>
            <person name="Zhao M."/>
            <person name="Edger P.P."/>
            <person name="Chelaifa H."/>
            <person name="Tack D."/>
            <person name="Lassalle G."/>
            <person name="Mestiri I."/>
            <person name="Schnel N."/>
            <person name="Le Paslier M.C."/>
            <person name="Fan G."/>
            <person name="Renault V."/>
            <person name="Bayer P.E."/>
            <person name="Golicz A.A."/>
            <person name="Manoli S."/>
            <person name="Lee T.H."/>
            <person name="Thi V.H."/>
            <person name="Chalabi S."/>
            <person name="Hu Q."/>
            <person name="Fan C."/>
            <person name="Tollenaere R."/>
            <person name="Lu Y."/>
            <person name="Battail C."/>
            <person name="Shen J."/>
            <person name="Sidebottom C.H."/>
            <person name="Wang X."/>
            <person name="Canaguier A."/>
            <person name="Chauveau A."/>
            <person name="Berard A."/>
            <person name="Deniot G."/>
            <person name="Guan M."/>
            <person name="Liu Z."/>
            <person name="Sun F."/>
            <person name="Lim Y.P."/>
            <person name="Lyons E."/>
            <person name="Town C.D."/>
            <person name="Bancroft I."/>
            <person name="Wang X."/>
            <person name="Meng J."/>
            <person name="Ma J."/>
            <person name="Pires J.C."/>
            <person name="King G.J."/>
            <person name="Brunel D."/>
            <person name="Delourme R."/>
            <person name="Renard M."/>
            <person name="Aury J.M."/>
            <person name="Adams K.L."/>
            <person name="Batley J."/>
            <person name="Snowdon R.J."/>
            <person name="Tost J."/>
            <person name="Edwards D."/>
            <person name="Zhou Y."/>
            <person name="Hua W."/>
            <person name="Sharpe A.G."/>
            <person name="Paterson A.H."/>
            <person name="Guan C."/>
            <person name="Wincker P."/>
        </authorList>
    </citation>
    <scope>NUCLEOTIDE SEQUENCE [LARGE SCALE GENOMIC DNA]</scope>
    <source>
        <strain evidence="2">cv. Darmor-bzh</strain>
    </source>
</reference>
<accession>A0A078G7Q0</accession>
<organism evidence="1 2">
    <name type="scientific">Brassica napus</name>
    <name type="common">Rape</name>
    <dbReference type="NCBI Taxonomy" id="3708"/>
    <lineage>
        <taxon>Eukaryota</taxon>
        <taxon>Viridiplantae</taxon>
        <taxon>Streptophyta</taxon>
        <taxon>Embryophyta</taxon>
        <taxon>Tracheophyta</taxon>
        <taxon>Spermatophyta</taxon>
        <taxon>Magnoliopsida</taxon>
        <taxon>eudicotyledons</taxon>
        <taxon>Gunneridae</taxon>
        <taxon>Pentapetalae</taxon>
        <taxon>rosids</taxon>
        <taxon>malvids</taxon>
        <taxon>Brassicales</taxon>
        <taxon>Brassicaceae</taxon>
        <taxon>Brassiceae</taxon>
        <taxon>Brassica</taxon>
    </lineage>
</organism>
<sequence>MQPIFHAILQNELPAFLSLVEERDSIRIKDHRAPTFPHMFP</sequence>
<proteinExistence type="predicted"/>
<evidence type="ECO:0000313" key="1">
    <source>
        <dbReference type="EMBL" id="CDY20638.1"/>
    </source>
</evidence>